<protein>
    <submittedName>
        <fullName evidence="1">Uncharacterized protein</fullName>
    </submittedName>
</protein>
<gene>
    <name evidence="1" type="ORF">SPARVUS_LOCUS5915612</name>
</gene>
<evidence type="ECO:0000313" key="2">
    <source>
        <dbReference type="Proteomes" id="UP001162483"/>
    </source>
</evidence>
<accession>A0ABN9CWF4</accession>
<sequence length="182" mass="20022">MKHAWCVLQGLRCDSRLWAEGDNFCRDSKLRMFFGLFMCKPKTICLLPMEGQTVGHPRIQAAGMHRQPKTATPLYLLCAQELILVAVPPPASKPCILFLTASRPVLSAHAPLRLSPVYVQSCVQYGFGGKRNIGGKYEGQPGRGARRRGTTPVCEVHRGPSPGLWPACFSGGMDRQDKVAML</sequence>
<organism evidence="1 2">
    <name type="scientific">Staurois parvus</name>
    <dbReference type="NCBI Taxonomy" id="386267"/>
    <lineage>
        <taxon>Eukaryota</taxon>
        <taxon>Metazoa</taxon>
        <taxon>Chordata</taxon>
        <taxon>Craniata</taxon>
        <taxon>Vertebrata</taxon>
        <taxon>Euteleostomi</taxon>
        <taxon>Amphibia</taxon>
        <taxon>Batrachia</taxon>
        <taxon>Anura</taxon>
        <taxon>Neobatrachia</taxon>
        <taxon>Ranoidea</taxon>
        <taxon>Ranidae</taxon>
        <taxon>Staurois</taxon>
    </lineage>
</organism>
<evidence type="ECO:0000313" key="1">
    <source>
        <dbReference type="EMBL" id="CAI9564537.1"/>
    </source>
</evidence>
<comment type="caution">
    <text evidence="1">The sequence shown here is derived from an EMBL/GenBank/DDBJ whole genome shotgun (WGS) entry which is preliminary data.</text>
</comment>
<reference evidence="1" key="1">
    <citation type="submission" date="2023-05" db="EMBL/GenBank/DDBJ databases">
        <authorList>
            <person name="Stuckert A."/>
        </authorList>
    </citation>
    <scope>NUCLEOTIDE SEQUENCE</scope>
</reference>
<proteinExistence type="predicted"/>
<dbReference type="EMBL" id="CATNWA010013060">
    <property type="protein sequence ID" value="CAI9564537.1"/>
    <property type="molecule type" value="Genomic_DNA"/>
</dbReference>
<feature type="non-terminal residue" evidence="1">
    <location>
        <position position="182"/>
    </location>
</feature>
<dbReference type="Proteomes" id="UP001162483">
    <property type="component" value="Unassembled WGS sequence"/>
</dbReference>
<keyword evidence="2" id="KW-1185">Reference proteome</keyword>
<name>A0ABN9CWF4_9NEOB</name>